<reference evidence="12" key="1">
    <citation type="submission" date="2021-04" db="EMBL/GenBank/DDBJ databases">
        <authorList>
            <consortium name="Wellcome Sanger Institute Data Sharing"/>
        </authorList>
    </citation>
    <scope>NUCLEOTIDE SEQUENCE [LARGE SCALE GENOMIC DNA]</scope>
</reference>
<evidence type="ECO:0000256" key="9">
    <source>
        <dbReference type="ARBA" id="ARBA00093241"/>
    </source>
</evidence>
<comment type="similarity">
    <text evidence="4">Belongs to the ACTMAP family.</text>
</comment>
<dbReference type="OMA" id="CFLNRVC"/>
<gene>
    <name evidence="12" type="primary">actmap</name>
</gene>
<dbReference type="Pfam" id="PF21646">
    <property type="entry name" value="ACTMAP-like_C"/>
    <property type="match status" value="1"/>
</dbReference>
<evidence type="ECO:0000256" key="5">
    <source>
        <dbReference type="ARBA" id="ARBA00034848"/>
    </source>
</evidence>
<keyword evidence="1" id="KW-0031">Aminopeptidase</keyword>
<dbReference type="PANTHER" id="PTHR28631">
    <property type="entry name" value="UPF0692 PROTEIN C19ORF54"/>
    <property type="match status" value="1"/>
</dbReference>
<accession>A0A665UDM0</accession>
<dbReference type="AlphaFoldDB" id="A0A665UDM0"/>
<feature type="region of interest" description="Disordered" evidence="11">
    <location>
        <begin position="1"/>
        <end position="179"/>
    </location>
</feature>
<evidence type="ECO:0000256" key="11">
    <source>
        <dbReference type="SAM" id="MobiDB-lite"/>
    </source>
</evidence>
<protein>
    <recommendedName>
        <fullName evidence="5">Actin maturation protease</fullName>
    </recommendedName>
    <alternativeName>
        <fullName evidence="6">Actin aminopeptidase ACTMAP</fullName>
    </alternativeName>
</protein>
<evidence type="ECO:0000256" key="2">
    <source>
        <dbReference type="ARBA" id="ARBA00022670"/>
    </source>
</evidence>
<evidence type="ECO:0000256" key="6">
    <source>
        <dbReference type="ARBA" id="ARBA00034908"/>
    </source>
</evidence>
<comment type="catalytic activity">
    <reaction evidence="7">
        <text>N-terminal N(alpha)-acetyl-L-cysteinyl-L-glutamyl-[protein] + H2O = N-terminal L-glutamyl-[protein] + N-acetyl-L-cysteine</text>
        <dbReference type="Rhea" id="RHEA:74583"/>
        <dbReference type="Rhea" id="RHEA-COMP:12668"/>
        <dbReference type="Rhea" id="RHEA-COMP:18396"/>
        <dbReference type="ChEBI" id="CHEBI:15377"/>
        <dbReference type="ChEBI" id="CHEBI:64721"/>
        <dbReference type="ChEBI" id="CHEBI:78236"/>
        <dbReference type="ChEBI" id="CHEBI:193601"/>
    </reaction>
    <physiologicalReaction direction="left-to-right" evidence="7">
        <dbReference type="Rhea" id="RHEA:74584"/>
    </physiologicalReaction>
</comment>
<dbReference type="GO" id="GO:0004177">
    <property type="term" value="F:aminopeptidase activity"/>
    <property type="evidence" value="ECO:0007669"/>
    <property type="project" value="UniProtKB-KW"/>
</dbReference>
<dbReference type="GO" id="GO:0006508">
    <property type="term" value="P:proteolysis"/>
    <property type="evidence" value="ECO:0007669"/>
    <property type="project" value="UniProtKB-KW"/>
</dbReference>
<name>A0A665UDM0_ECHNA</name>
<evidence type="ECO:0000313" key="13">
    <source>
        <dbReference type="Proteomes" id="UP000472264"/>
    </source>
</evidence>
<evidence type="ECO:0000256" key="8">
    <source>
        <dbReference type="ARBA" id="ARBA00049041"/>
    </source>
</evidence>
<dbReference type="PANTHER" id="PTHR28631:SF1">
    <property type="entry name" value="ACTIN MATURATION PROTEASE"/>
    <property type="match status" value="1"/>
</dbReference>
<dbReference type="Proteomes" id="UP000472264">
    <property type="component" value="Chromosome 13"/>
</dbReference>
<reference evidence="12" key="2">
    <citation type="submission" date="2025-08" db="UniProtKB">
        <authorList>
            <consortium name="Ensembl"/>
        </authorList>
    </citation>
    <scope>IDENTIFICATION</scope>
</reference>
<comment type="catalytic activity">
    <reaction evidence="9">
        <text>N-terminal N(alpha)-acetyl-L-methionyl-L-aspartyl-[protein] + H2O = N-terminal L-aspartyl-[protein] + N-acetyl-L-methionine</text>
        <dbReference type="Rhea" id="RHEA:74571"/>
        <dbReference type="Rhea" id="RHEA-COMP:12669"/>
        <dbReference type="Rhea" id="RHEA-COMP:12693"/>
        <dbReference type="ChEBI" id="CHEBI:15377"/>
        <dbReference type="ChEBI" id="CHEBI:64720"/>
        <dbReference type="ChEBI" id="CHEBI:71670"/>
        <dbReference type="ChEBI" id="CHEBI:133063"/>
    </reaction>
    <physiologicalReaction direction="left-to-right" evidence="9">
        <dbReference type="Rhea" id="RHEA:74572"/>
    </physiologicalReaction>
</comment>
<evidence type="ECO:0000256" key="1">
    <source>
        <dbReference type="ARBA" id="ARBA00022438"/>
    </source>
</evidence>
<sequence>MPVQCPLSSPLAPPAPGLHPPPPPPSAPGLPPPLPPPSAPGLHPPPPPAPGLPPPPPSAPGLHPPPPPSAPGLPPPLPPPSAPGLHPPPPPAPGLHPLPPPSAPGLPPPPPPPSAPGLHPPPPPPPSAPGLHPPPPPPAPGLPPPPPPAPGLHPPPPPPPPPPAPGPPPPPHASGHQKKLYQTIASSRSPVEGDHTEARLLLTQRGSSFRKDWQWILVNTYVPSLIQDGPQCGLVALWMAAQLRRPQLSTQVEAVVQTALRRGYTAQGEMFSAKNMTLLAEEVFGCKAELLSGGLYGNNAVAIITHLWRKQPVLIPYDEDYNHEPCQRGGHRAHWAVASGVLLSLDQGSINEHHHQPDPSLPWLHLPIDTSSPCPVNKLKEVYILAKQGKSLRYQLWSLDSVAQSNEQLRTMDPQRANDGTQYVVPQGGLEAGLAGQAVLLHMNTQDQ</sequence>
<feature type="compositionally biased region" description="Low complexity" evidence="11">
    <location>
        <begin position="1"/>
        <end position="10"/>
    </location>
</feature>
<keyword evidence="13" id="KW-1185">Reference proteome</keyword>
<dbReference type="InterPro" id="IPR040043">
    <property type="entry name" value="ACTMAP"/>
</dbReference>
<evidence type="ECO:0000256" key="3">
    <source>
        <dbReference type="ARBA" id="ARBA00022801"/>
    </source>
</evidence>
<organism evidence="12 13">
    <name type="scientific">Echeneis naucrates</name>
    <name type="common">Live sharksucker</name>
    <dbReference type="NCBI Taxonomy" id="173247"/>
    <lineage>
        <taxon>Eukaryota</taxon>
        <taxon>Metazoa</taxon>
        <taxon>Chordata</taxon>
        <taxon>Craniata</taxon>
        <taxon>Vertebrata</taxon>
        <taxon>Euteleostomi</taxon>
        <taxon>Actinopterygii</taxon>
        <taxon>Neopterygii</taxon>
        <taxon>Teleostei</taxon>
        <taxon>Neoteleostei</taxon>
        <taxon>Acanthomorphata</taxon>
        <taxon>Carangaria</taxon>
        <taxon>Carangiformes</taxon>
        <taxon>Echeneidae</taxon>
        <taxon>Echeneis</taxon>
    </lineage>
</organism>
<keyword evidence="3" id="KW-0378">Hydrolase</keyword>
<evidence type="ECO:0000256" key="4">
    <source>
        <dbReference type="ARBA" id="ARBA00034725"/>
    </source>
</evidence>
<dbReference type="Ensembl" id="ENSENLT00000018388.1">
    <property type="protein sequence ID" value="ENSENLP00000017743.1"/>
    <property type="gene ID" value="ENSENLG00000008146.1"/>
</dbReference>
<evidence type="ECO:0000313" key="12">
    <source>
        <dbReference type="Ensembl" id="ENSENLP00000017743.1"/>
    </source>
</evidence>
<dbReference type="FunCoup" id="A0A665UDM0">
    <property type="interactions" value="813"/>
</dbReference>
<reference evidence="12" key="3">
    <citation type="submission" date="2025-09" db="UniProtKB">
        <authorList>
            <consortium name="Ensembl"/>
        </authorList>
    </citation>
    <scope>IDENTIFICATION</scope>
</reference>
<keyword evidence="2" id="KW-0645">Protease</keyword>
<dbReference type="InParanoid" id="A0A665UDM0"/>
<comment type="catalytic activity">
    <reaction evidence="8">
        <text>N-terminal N(alpha)-acetyl-L-cysteinyl-L-aspartyl-[protein] + H2O = N-terminal L-aspartyl-[protein] + N-acetyl-L-cysteine</text>
        <dbReference type="Rhea" id="RHEA:74579"/>
        <dbReference type="Rhea" id="RHEA-COMP:12669"/>
        <dbReference type="Rhea" id="RHEA-COMP:18395"/>
        <dbReference type="ChEBI" id="CHEBI:15377"/>
        <dbReference type="ChEBI" id="CHEBI:64720"/>
        <dbReference type="ChEBI" id="CHEBI:78236"/>
        <dbReference type="ChEBI" id="CHEBI:193599"/>
    </reaction>
    <physiologicalReaction direction="left-to-right" evidence="8">
        <dbReference type="Rhea" id="RHEA:74580"/>
    </physiologicalReaction>
</comment>
<evidence type="ECO:0000256" key="7">
    <source>
        <dbReference type="ARBA" id="ARBA00047999"/>
    </source>
</evidence>
<proteinExistence type="inferred from homology"/>
<comment type="catalytic activity">
    <reaction evidence="10">
        <text>N-terminal N(alpha)-acetyl-L-methionyl-L-glutamyl-[protein] + H2O = N-terminal L-glutamyl-[protein] + N-acetyl-L-methionine</text>
        <dbReference type="Rhea" id="RHEA:74575"/>
        <dbReference type="Rhea" id="RHEA-COMP:12668"/>
        <dbReference type="Rhea" id="RHEA-COMP:12697"/>
        <dbReference type="ChEBI" id="CHEBI:15377"/>
        <dbReference type="ChEBI" id="CHEBI:64721"/>
        <dbReference type="ChEBI" id="CHEBI:71670"/>
        <dbReference type="ChEBI" id="CHEBI:133360"/>
    </reaction>
    <physiologicalReaction direction="left-to-right" evidence="10">
        <dbReference type="Rhea" id="RHEA:74576"/>
    </physiologicalReaction>
</comment>
<feature type="compositionally biased region" description="Pro residues" evidence="11">
    <location>
        <begin position="11"/>
        <end position="172"/>
    </location>
</feature>
<evidence type="ECO:0000256" key="10">
    <source>
        <dbReference type="ARBA" id="ARBA00093265"/>
    </source>
</evidence>